<dbReference type="Pfam" id="PF00583">
    <property type="entry name" value="Acetyltransf_1"/>
    <property type="match status" value="1"/>
</dbReference>
<gene>
    <name evidence="2" type="ORF">LY60_03312</name>
</gene>
<reference evidence="2 3" key="1">
    <citation type="submission" date="2019-07" db="EMBL/GenBank/DDBJ databases">
        <title>Genomic Encyclopedia of Type Strains, Phase I: the one thousand microbial genomes (KMG-I) project.</title>
        <authorList>
            <person name="Kyrpides N."/>
        </authorList>
    </citation>
    <scope>NUCLEOTIDE SEQUENCE [LARGE SCALE GENOMIC DNA]</scope>
    <source>
        <strain evidence="2 3">DSM 13558</strain>
    </source>
</reference>
<sequence>MNIEIRERNIDDVNEFCEFLNKLDDEAEYMLFEKGERNISKERIQKNIESVVNDGNKCYIALTNGKIIGYIIAVRESFIRTNHVAVVVAGILEEYCSKGIGYLLLQNIIEWASANKVKRLELTVITENERAINLYKKCGFEIEGTRKASTLKNGRYYDEFYMSKILEG</sequence>
<dbReference type="CDD" id="cd04301">
    <property type="entry name" value="NAT_SF"/>
    <property type="match status" value="1"/>
</dbReference>
<comment type="caution">
    <text evidence="2">The sequence shown here is derived from an EMBL/GenBank/DDBJ whole genome shotgun (WGS) entry which is preliminary data.</text>
</comment>
<feature type="domain" description="N-acetyltransferase" evidence="1">
    <location>
        <begin position="3"/>
        <end position="167"/>
    </location>
</feature>
<dbReference type="GO" id="GO:0016747">
    <property type="term" value="F:acyltransferase activity, transferring groups other than amino-acyl groups"/>
    <property type="evidence" value="ECO:0007669"/>
    <property type="project" value="InterPro"/>
</dbReference>
<dbReference type="AlphaFoldDB" id="A0A562J3R7"/>
<protein>
    <submittedName>
        <fullName evidence="2">RimJ/RimL family protein N-acetyltransferase</fullName>
    </submittedName>
</protein>
<dbReference type="InterPro" id="IPR016181">
    <property type="entry name" value="Acyl_CoA_acyltransferase"/>
</dbReference>
<dbReference type="SUPFAM" id="SSF55729">
    <property type="entry name" value="Acyl-CoA N-acyltransferases (Nat)"/>
    <property type="match status" value="1"/>
</dbReference>
<dbReference type="PANTHER" id="PTHR43415:SF3">
    <property type="entry name" value="GNAT-FAMILY ACETYLTRANSFERASE"/>
    <property type="match status" value="1"/>
</dbReference>
<keyword evidence="2" id="KW-0808">Transferase</keyword>
<dbReference type="PROSITE" id="PS51186">
    <property type="entry name" value="GNAT"/>
    <property type="match status" value="1"/>
</dbReference>
<keyword evidence="3" id="KW-1185">Reference proteome</keyword>
<dbReference type="RefSeq" id="WP_170226274.1">
    <property type="nucleotide sequence ID" value="NZ_VLKH01000012.1"/>
</dbReference>
<accession>A0A562J3R7</accession>
<dbReference type="Proteomes" id="UP000315343">
    <property type="component" value="Unassembled WGS sequence"/>
</dbReference>
<dbReference type="PANTHER" id="PTHR43415">
    <property type="entry name" value="SPERMIDINE N(1)-ACETYLTRANSFERASE"/>
    <property type="match status" value="1"/>
</dbReference>
<evidence type="ECO:0000259" key="1">
    <source>
        <dbReference type="PROSITE" id="PS51186"/>
    </source>
</evidence>
<name>A0A562J3R7_9FIRM</name>
<evidence type="ECO:0000313" key="3">
    <source>
        <dbReference type="Proteomes" id="UP000315343"/>
    </source>
</evidence>
<dbReference type="Gene3D" id="3.40.630.30">
    <property type="match status" value="1"/>
</dbReference>
<dbReference type="EMBL" id="VLKH01000012">
    <property type="protein sequence ID" value="TWH77802.1"/>
    <property type="molecule type" value="Genomic_DNA"/>
</dbReference>
<dbReference type="InterPro" id="IPR000182">
    <property type="entry name" value="GNAT_dom"/>
</dbReference>
<organism evidence="2 3">
    <name type="scientific">Sedimentibacter saalensis</name>
    <dbReference type="NCBI Taxonomy" id="130788"/>
    <lineage>
        <taxon>Bacteria</taxon>
        <taxon>Bacillati</taxon>
        <taxon>Bacillota</taxon>
        <taxon>Tissierellia</taxon>
        <taxon>Sedimentibacter</taxon>
    </lineage>
</organism>
<proteinExistence type="predicted"/>
<evidence type="ECO:0000313" key="2">
    <source>
        <dbReference type="EMBL" id="TWH77802.1"/>
    </source>
</evidence>